<gene>
    <name evidence="5" type="ORF">JZY06_11870</name>
</gene>
<dbReference type="InterPro" id="IPR050194">
    <property type="entry name" value="Glycosyltransferase_grp1"/>
</dbReference>
<keyword evidence="6" id="KW-1185">Reference proteome</keyword>
<dbReference type="Proteomes" id="UP000664332">
    <property type="component" value="Unassembled WGS sequence"/>
</dbReference>
<dbReference type="PANTHER" id="PTHR45947:SF3">
    <property type="entry name" value="SULFOQUINOVOSYL TRANSFERASE SQD2"/>
    <property type="match status" value="1"/>
</dbReference>
<evidence type="ECO:0000313" key="5">
    <source>
        <dbReference type="EMBL" id="MBN9645303.1"/>
    </source>
</evidence>
<dbReference type="GO" id="GO:1901137">
    <property type="term" value="P:carbohydrate derivative biosynthetic process"/>
    <property type="evidence" value="ECO:0007669"/>
    <property type="project" value="UniProtKB-ARBA"/>
</dbReference>
<dbReference type="Pfam" id="PF13579">
    <property type="entry name" value="Glyco_trans_4_4"/>
    <property type="match status" value="1"/>
</dbReference>
<dbReference type="EMBL" id="JAFLEQ010000018">
    <property type="protein sequence ID" value="MBN9645303.1"/>
    <property type="molecule type" value="Genomic_DNA"/>
</dbReference>
<dbReference type="InterPro" id="IPR028098">
    <property type="entry name" value="Glyco_trans_4-like_N"/>
</dbReference>
<dbReference type="GO" id="GO:0016758">
    <property type="term" value="F:hexosyltransferase activity"/>
    <property type="evidence" value="ECO:0007669"/>
    <property type="project" value="TreeGrafter"/>
</dbReference>
<sequence>MASALADFISDNPQDAREKLSATRNSGIIRDALCVALDITDTPLRRQSKARQLWRLGDWEAALELAQGRLRQHITDERETITHGIDRIAALPRSSGTIPSSKPTGVIYSLTNSLPSSTAGYAQRSHQLLKAVTQQGIDVTASTRPGYPVIIGKLASNEAFCLNGVMYRRNMPWIMPTKVSQKIRLEADRIVELARRNNAGVLHCTTDWVHGLATFEAARRTGLPWIYEMRGQREDTWLTQFPDSLIPRCETSSRYKSLRRIETQLATAANAVIVLSEVQKKELVERGVDNRKVAVVPNGVEETLINHPRDKATSRQSLSLPTDGFIYGTVSSVVAYEGIDLLVRILPRVLEEVPTAHLVIVGDGSALPSLRKMADQLRVHEHITFAGAVPYEETPSWYASFDVFCIPRIDSRVTQTITPLKSIPALACGVPVLASNLSALREITPPTERQWLLPPDNDSVWSDRLTTMAVEPLSESTSQICRAFAQLRIWKQSSRALTEIYEQLGHMEVL</sequence>
<name>A0A939E3X5_9CORY</name>
<evidence type="ECO:0000256" key="1">
    <source>
        <dbReference type="ARBA" id="ARBA00022676"/>
    </source>
</evidence>
<organism evidence="5 6">
    <name type="scientific">Corynebacterium mendelii</name>
    <dbReference type="NCBI Taxonomy" id="2765362"/>
    <lineage>
        <taxon>Bacteria</taxon>
        <taxon>Bacillati</taxon>
        <taxon>Actinomycetota</taxon>
        <taxon>Actinomycetes</taxon>
        <taxon>Mycobacteriales</taxon>
        <taxon>Corynebacteriaceae</taxon>
        <taxon>Corynebacterium</taxon>
    </lineage>
</organism>
<feature type="domain" description="Glycosyl transferase family 1" evidence="3">
    <location>
        <begin position="311"/>
        <end position="468"/>
    </location>
</feature>
<evidence type="ECO:0000259" key="3">
    <source>
        <dbReference type="Pfam" id="PF00534"/>
    </source>
</evidence>
<protein>
    <submittedName>
        <fullName evidence="5">Glycosyltransferase</fullName>
    </submittedName>
</protein>
<dbReference type="GO" id="GO:1903509">
    <property type="term" value="P:liposaccharide metabolic process"/>
    <property type="evidence" value="ECO:0007669"/>
    <property type="project" value="UniProtKB-ARBA"/>
</dbReference>
<evidence type="ECO:0000313" key="6">
    <source>
        <dbReference type="Proteomes" id="UP000664332"/>
    </source>
</evidence>
<evidence type="ECO:0000259" key="4">
    <source>
        <dbReference type="Pfam" id="PF13579"/>
    </source>
</evidence>
<dbReference type="SUPFAM" id="SSF53756">
    <property type="entry name" value="UDP-Glycosyltransferase/glycogen phosphorylase"/>
    <property type="match status" value="1"/>
</dbReference>
<dbReference type="RefSeq" id="WP_207279786.1">
    <property type="nucleotide sequence ID" value="NZ_JAFLEQ010000018.1"/>
</dbReference>
<keyword evidence="1" id="KW-0328">Glycosyltransferase</keyword>
<comment type="caution">
    <text evidence="5">The sequence shown here is derived from an EMBL/GenBank/DDBJ whole genome shotgun (WGS) entry which is preliminary data.</text>
</comment>
<feature type="domain" description="Glycosyltransferase subfamily 4-like N-terminal" evidence="4">
    <location>
        <begin position="120"/>
        <end position="299"/>
    </location>
</feature>
<dbReference type="AlphaFoldDB" id="A0A939E3X5"/>
<evidence type="ECO:0000256" key="2">
    <source>
        <dbReference type="ARBA" id="ARBA00022679"/>
    </source>
</evidence>
<dbReference type="Gene3D" id="3.40.50.2000">
    <property type="entry name" value="Glycogen Phosphorylase B"/>
    <property type="match status" value="2"/>
</dbReference>
<dbReference type="PANTHER" id="PTHR45947">
    <property type="entry name" value="SULFOQUINOVOSYL TRANSFERASE SQD2"/>
    <property type="match status" value="1"/>
</dbReference>
<keyword evidence="2" id="KW-0808">Transferase</keyword>
<proteinExistence type="predicted"/>
<reference evidence="5" key="1">
    <citation type="submission" date="2021-03" db="EMBL/GenBank/DDBJ databases">
        <authorList>
            <person name="Sun Q."/>
        </authorList>
    </citation>
    <scope>NUCLEOTIDE SEQUENCE</scope>
    <source>
        <strain evidence="5">CCM 8862</strain>
    </source>
</reference>
<dbReference type="InterPro" id="IPR001296">
    <property type="entry name" value="Glyco_trans_1"/>
</dbReference>
<accession>A0A939E3X5</accession>
<dbReference type="Pfam" id="PF00534">
    <property type="entry name" value="Glycos_transf_1"/>
    <property type="match status" value="1"/>
</dbReference>